<feature type="transmembrane region" description="Helical" evidence="1">
    <location>
        <begin position="36"/>
        <end position="56"/>
    </location>
</feature>
<sequence length="1291" mass="142047">MYKNGRLISGPASCYPQDGEEFIVTPHIGGHGFKKFFGMALMIGLMIAAPHITFGVTSMFGRALVSGAVMILGGKLINSMFHLSQVPSSEMSSSQSYGWDLPGVQTQEGNVIGETYGECIPAPQLLMCHVETADEDTQYLNVLYCGGYGPVDSISDIRIGYTPIENFSNCQIETRLGTNDQTPISFFPDTVADQSIDLTLKEGNPVTRSTDSNEVNKIEVAVTFPSGIYYQKDNGNFGDQTAKFNISYRVTGTQTWTTHEYSLTRKTNQSIRKVYTFAGLASNRYDVMVTAIETPLTNRRCALMQWSTLSSYIYTGAFVRPNKVLVAMRVKATSQLNGSVPNVTWKQTRAHVWVYDPSAKKYVQKNANNPIWAAYDILHHCRQLKNINTGAMEFVADGTPKERFTRYWDEWKDAAAYADEQIATNDGTKETRFQFDAIFDTSQKRLEAANKAASVGHGVIIQHGTQLGIAVDKPGVMRQIFGEGRTIMSSFNGSFSSLDDRARSVEITYNDKDNDYKNTEFFIRSPRYAQDVELQDNTAQLTLFGVARRSQAYREGMYLLATNERQLETVTFSADINAIVCEYGDIIGISHSVARIGLASGRIVAVNGNTITLDKEIILTANEAYGIKIQLSKNDQIVTRDVKTVSADTTTKTITITEAFDADSTPAQYDCYALGVVDKIVQPFRITKVERDGDEKVSLTCVQYDEAIYDVDYSRYPVIDYTAQDPLRAPINLQLVEQAQQNYAGVKTCNIVASWQMPSNSRYDSFHVYYSTDGISWTNAGSTSDMQYTITNADPLQGYRVRICAVLDGVESAYTTATISLTGNIQPAVEPTNLTAYTRYRVLADGTPRYDIELTWDPDSLTGRVYYKPNHVQADQLVIAEGVSADDLGWYGPWTYAGLGTNQFSIPQCVPGDTYRIAVCTANEVGEYTKPDNAPYIEVLCAAKTTTPNTPDKLTIVFTKSAATLNWSAVTNADIAYYEIRTDTATGVKSDAFLLRTNNLTAELKLPSRSGTIYVFACGTDGKYSAAAELQYNKPAPKKPDAPTVTDKLGGMSIVADSIPTDCTGMYVKINDTVVYTVNNTITYTCAAGVYNVSIAYVDLFGAGEYSDETTCTVKVKVDQSLLDAEAVSIDNVNKALKEAIDKGVDAQDKVITIAGNLDDENGYKKYSALVQLQNAMEARVEDTEKHLISKINLSPETITIDGKWIHVTGDTTFDNNVITKGMIQAGAVTAEKIATNSVTADKMNVESLSAITATIGLLRTASSGARTEIRDNLVEVYDNNNVVRVRIGVW</sequence>
<name>A0ABW7DK12_9FIRM</name>
<dbReference type="InterPro" id="IPR003961">
    <property type="entry name" value="FN3_dom"/>
</dbReference>
<comment type="caution">
    <text evidence="3">The sequence shown here is derived from an EMBL/GenBank/DDBJ whole genome shotgun (WGS) entry which is preliminary data.</text>
</comment>
<dbReference type="Gene3D" id="2.60.40.10">
    <property type="entry name" value="Immunoglobulins"/>
    <property type="match status" value="2"/>
</dbReference>
<dbReference type="InterPro" id="IPR055385">
    <property type="entry name" value="GpJ_HDII-ins2"/>
</dbReference>
<dbReference type="CDD" id="cd00063">
    <property type="entry name" value="FN3"/>
    <property type="match status" value="1"/>
</dbReference>
<keyword evidence="1" id="KW-0812">Transmembrane</keyword>
<evidence type="ECO:0000256" key="1">
    <source>
        <dbReference type="SAM" id="Phobius"/>
    </source>
</evidence>
<dbReference type="PROSITE" id="PS50853">
    <property type="entry name" value="FN3"/>
    <property type="match status" value="1"/>
</dbReference>
<reference evidence="3 4" key="1">
    <citation type="submission" date="2024-10" db="EMBL/GenBank/DDBJ databases">
        <authorList>
            <person name="Sang B.-I."/>
            <person name="Prabhaharan D."/>
        </authorList>
    </citation>
    <scope>NUCLEOTIDE SEQUENCE [LARGE SCALE GENOMIC DNA]</scope>
    <source>
        <strain evidence="3 4">MH</strain>
    </source>
</reference>
<dbReference type="Proteomes" id="UP001605989">
    <property type="component" value="Unassembled WGS sequence"/>
</dbReference>
<dbReference type="InterPro" id="IPR053171">
    <property type="entry name" value="Viral_Tip_Attach_Protein"/>
</dbReference>
<dbReference type="InterPro" id="IPR013783">
    <property type="entry name" value="Ig-like_fold"/>
</dbReference>
<dbReference type="EMBL" id="JBIEKR010000001">
    <property type="protein sequence ID" value="MFG6271658.1"/>
    <property type="molecule type" value="Genomic_DNA"/>
</dbReference>
<dbReference type="Pfam" id="PF13550">
    <property type="entry name" value="Phage-tail_3"/>
    <property type="match status" value="1"/>
</dbReference>
<organism evidence="3 4">
    <name type="scientific">Megasphaera hexanoica</name>
    <dbReference type="NCBI Taxonomy" id="1675036"/>
    <lineage>
        <taxon>Bacteria</taxon>
        <taxon>Bacillati</taxon>
        <taxon>Bacillota</taxon>
        <taxon>Negativicutes</taxon>
        <taxon>Veillonellales</taxon>
        <taxon>Veillonellaceae</taxon>
        <taxon>Megasphaera</taxon>
    </lineage>
</organism>
<keyword evidence="1" id="KW-0472">Membrane</keyword>
<evidence type="ECO:0000259" key="2">
    <source>
        <dbReference type="PROSITE" id="PS50853"/>
    </source>
</evidence>
<evidence type="ECO:0000313" key="3">
    <source>
        <dbReference type="EMBL" id="MFG6271658.1"/>
    </source>
</evidence>
<dbReference type="InterPro" id="IPR036116">
    <property type="entry name" value="FN3_sf"/>
</dbReference>
<keyword evidence="1" id="KW-1133">Transmembrane helix</keyword>
<keyword evidence="4" id="KW-1185">Reference proteome</keyword>
<dbReference type="SUPFAM" id="SSF49265">
    <property type="entry name" value="Fibronectin type III"/>
    <property type="match status" value="1"/>
</dbReference>
<dbReference type="InterPro" id="IPR032876">
    <property type="entry name" value="J_dom"/>
</dbReference>
<proteinExistence type="predicted"/>
<feature type="domain" description="Fibronectin type-III" evidence="2">
    <location>
        <begin position="729"/>
        <end position="828"/>
    </location>
</feature>
<accession>A0ABW7DK12</accession>
<dbReference type="PANTHER" id="PTHR36251">
    <property type="entry name" value="FELS-1 PROPHAGE HOST SPECIFICITY PROTEIN-RELATED"/>
    <property type="match status" value="1"/>
</dbReference>
<protein>
    <submittedName>
        <fullName evidence="3">Phage tail protein</fullName>
    </submittedName>
</protein>
<gene>
    <name evidence="3" type="ORF">ACGTZG_00460</name>
</gene>
<dbReference type="PANTHER" id="PTHR36251:SF2">
    <property type="entry name" value="GIFSY-2 PROPHAGE HOST SPECIFICITY PROTEIN J, PHAGE LAMBDA"/>
    <property type="match status" value="1"/>
</dbReference>
<dbReference type="Pfam" id="PF24801">
    <property type="entry name" value="FNIII-A_GpJ"/>
    <property type="match status" value="1"/>
</dbReference>
<evidence type="ECO:0000313" key="4">
    <source>
        <dbReference type="Proteomes" id="UP001605989"/>
    </source>
</evidence>